<reference evidence="2 3" key="1">
    <citation type="submission" date="2020-04" db="EMBL/GenBank/DDBJ databases">
        <title>Description of novel Gluconacetobacter.</title>
        <authorList>
            <person name="Sombolestani A."/>
        </authorList>
    </citation>
    <scope>NUCLEOTIDE SEQUENCE [LARGE SCALE GENOMIC DNA]</scope>
    <source>
        <strain evidence="2 3">LMG 1382</strain>
    </source>
</reference>
<protein>
    <submittedName>
        <fullName evidence="2">Uncharacterized protein</fullName>
    </submittedName>
</protein>
<proteinExistence type="predicted"/>
<accession>A0A7W4JNY8</accession>
<dbReference type="RefSeq" id="WP_170143279.1">
    <property type="nucleotide sequence ID" value="NZ_BJMI01000029.1"/>
</dbReference>
<dbReference type="Proteomes" id="UP000562982">
    <property type="component" value="Unassembled WGS sequence"/>
</dbReference>
<name>A0A7W4JNY8_GLULI</name>
<evidence type="ECO:0000313" key="2">
    <source>
        <dbReference type="EMBL" id="MBB2188244.1"/>
    </source>
</evidence>
<keyword evidence="1" id="KW-0472">Membrane</keyword>
<comment type="caution">
    <text evidence="2">The sequence shown here is derived from an EMBL/GenBank/DDBJ whole genome shotgun (WGS) entry which is preliminary data.</text>
</comment>
<dbReference type="AlphaFoldDB" id="A0A7W4JNY8"/>
<evidence type="ECO:0000256" key="1">
    <source>
        <dbReference type="SAM" id="Phobius"/>
    </source>
</evidence>
<sequence>MPFFNAPSALRATHAESAIPHRAILCVAAAVATSAILSPTMVFAFLVSVGGVFIIAGNMMIVLARLRLVRDGRRAALFTLTGLAAVLSAMAVDPRARHELGLGIIAIGGIFVLERLKARAPPAPARGQSAP</sequence>
<feature type="transmembrane region" description="Helical" evidence="1">
    <location>
        <begin position="43"/>
        <end position="63"/>
    </location>
</feature>
<feature type="transmembrane region" description="Helical" evidence="1">
    <location>
        <begin position="75"/>
        <end position="92"/>
    </location>
</feature>
<keyword evidence="1" id="KW-1133">Transmembrane helix</keyword>
<keyword evidence="1" id="KW-0812">Transmembrane</keyword>
<evidence type="ECO:0000313" key="3">
    <source>
        <dbReference type="Proteomes" id="UP000562982"/>
    </source>
</evidence>
<dbReference type="EMBL" id="JABEQI010000017">
    <property type="protein sequence ID" value="MBB2188244.1"/>
    <property type="molecule type" value="Genomic_DNA"/>
</dbReference>
<organism evidence="2 3">
    <name type="scientific">Gluconacetobacter liquefaciens</name>
    <name type="common">Acetobacter liquefaciens</name>
    <dbReference type="NCBI Taxonomy" id="89584"/>
    <lineage>
        <taxon>Bacteria</taxon>
        <taxon>Pseudomonadati</taxon>
        <taxon>Pseudomonadota</taxon>
        <taxon>Alphaproteobacteria</taxon>
        <taxon>Acetobacterales</taxon>
        <taxon>Acetobacteraceae</taxon>
        <taxon>Gluconacetobacter</taxon>
    </lineage>
</organism>
<gene>
    <name evidence="2" type="ORF">HLH32_18060</name>
</gene>
<feature type="transmembrane region" description="Helical" evidence="1">
    <location>
        <begin position="98"/>
        <end position="116"/>
    </location>
</feature>